<proteinExistence type="predicted"/>
<feature type="compositionally biased region" description="Polar residues" evidence="1">
    <location>
        <begin position="70"/>
        <end position="89"/>
    </location>
</feature>
<sequence>MSYGCLLTSNSASQETIFTSYRLGCWLTNRIQARHLQFHLSLPPMHVRATGTTDAENRGLILRKQRLTRTTETCQPPRNEAQPLSSSAVTPVLSPFPVL</sequence>
<dbReference type="Proteomes" id="UP000054018">
    <property type="component" value="Unassembled WGS sequence"/>
</dbReference>
<accession>A0A0C9Z3E1</accession>
<protein>
    <submittedName>
        <fullName evidence="2">Uncharacterized protein</fullName>
    </submittedName>
</protein>
<dbReference type="EMBL" id="KN833934">
    <property type="protein sequence ID" value="KIK14518.1"/>
    <property type="molecule type" value="Genomic_DNA"/>
</dbReference>
<evidence type="ECO:0000313" key="3">
    <source>
        <dbReference type="Proteomes" id="UP000054018"/>
    </source>
</evidence>
<gene>
    <name evidence="2" type="ORF">PISMIDRAFT_687882</name>
</gene>
<dbReference type="AlphaFoldDB" id="A0A0C9Z3E1"/>
<keyword evidence="3" id="KW-1185">Reference proteome</keyword>
<evidence type="ECO:0000256" key="1">
    <source>
        <dbReference type="SAM" id="MobiDB-lite"/>
    </source>
</evidence>
<evidence type="ECO:0000313" key="2">
    <source>
        <dbReference type="EMBL" id="KIK14518.1"/>
    </source>
</evidence>
<name>A0A0C9Z3E1_9AGAM</name>
<dbReference type="HOGENOM" id="CLU_2321263_0_0_1"/>
<reference evidence="3" key="2">
    <citation type="submission" date="2015-01" db="EMBL/GenBank/DDBJ databases">
        <title>Evolutionary Origins and Diversification of the Mycorrhizal Mutualists.</title>
        <authorList>
            <consortium name="DOE Joint Genome Institute"/>
            <consortium name="Mycorrhizal Genomics Consortium"/>
            <person name="Kohler A."/>
            <person name="Kuo A."/>
            <person name="Nagy L.G."/>
            <person name="Floudas D."/>
            <person name="Copeland A."/>
            <person name="Barry K.W."/>
            <person name="Cichocki N."/>
            <person name="Veneault-Fourrey C."/>
            <person name="LaButti K."/>
            <person name="Lindquist E.A."/>
            <person name="Lipzen A."/>
            <person name="Lundell T."/>
            <person name="Morin E."/>
            <person name="Murat C."/>
            <person name="Riley R."/>
            <person name="Ohm R."/>
            <person name="Sun H."/>
            <person name="Tunlid A."/>
            <person name="Henrissat B."/>
            <person name="Grigoriev I.V."/>
            <person name="Hibbett D.S."/>
            <person name="Martin F."/>
        </authorList>
    </citation>
    <scope>NUCLEOTIDE SEQUENCE [LARGE SCALE GENOMIC DNA]</scope>
    <source>
        <strain evidence="3">441</strain>
    </source>
</reference>
<reference evidence="2 3" key="1">
    <citation type="submission" date="2014-04" db="EMBL/GenBank/DDBJ databases">
        <authorList>
            <consortium name="DOE Joint Genome Institute"/>
            <person name="Kuo A."/>
            <person name="Kohler A."/>
            <person name="Costa M.D."/>
            <person name="Nagy L.G."/>
            <person name="Floudas D."/>
            <person name="Copeland A."/>
            <person name="Barry K.W."/>
            <person name="Cichocki N."/>
            <person name="Veneault-Fourrey C."/>
            <person name="LaButti K."/>
            <person name="Lindquist E.A."/>
            <person name="Lipzen A."/>
            <person name="Lundell T."/>
            <person name="Morin E."/>
            <person name="Murat C."/>
            <person name="Sun H."/>
            <person name="Tunlid A."/>
            <person name="Henrissat B."/>
            <person name="Grigoriev I.V."/>
            <person name="Hibbett D.S."/>
            <person name="Martin F."/>
            <person name="Nordberg H.P."/>
            <person name="Cantor M.N."/>
            <person name="Hua S.X."/>
        </authorList>
    </citation>
    <scope>NUCLEOTIDE SEQUENCE [LARGE SCALE GENOMIC DNA]</scope>
    <source>
        <strain evidence="2 3">441</strain>
    </source>
</reference>
<organism evidence="2 3">
    <name type="scientific">Pisolithus microcarpus 441</name>
    <dbReference type="NCBI Taxonomy" id="765257"/>
    <lineage>
        <taxon>Eukaryota</taxon>
        <taxon>Fungi</taxon>
        <taxon>Dikarya</taxon>
        <taxon>Basidiomycota</taxon>
        <taxon>Agaricomycotina</taxon>
        <taxon>Agaricomycetes</taxon>
        <taxon>Agaricomycetidae</taxon>
        <taxon>Boletales</taxon>
        <taxon>Sclerodermatineae</taxon>
        <taxon>Pisolithaceae</taxon>
        <taxon>Pisolithus</taxon>
    </lineage>
</organism>
<feature type="region of interest" description="Disordered" evidence="1">
    <location>
        <begin position="70"/>
        <end position="99"/>
    </location>
</feature>